<dbReference type="AlphaFoldDB" id="A0A814ZJ16"/>
<proteinExistence type="predicted"/>
<dbReference type="Proteomes" id="UP000663854">
    <property type="component" value="Unassembled WGS sequence"/>
</dbReference>
<name>A0A814ZJ16_9BILA</name>
<reference evidence="2" key="1">
    <citation type="submission" date="2021-02" db="EMBL/GenBank/DDBJ databases">
        <authorList>
            <person name="Nowell W R."/>
        </authorList>
    </citation>
    <scope>NUCLEOTIDE SEQUENCE</scope>
</reference>
<accession>A0A814ZJ16</accession>
<organism evidence="2 4">
    <name type="scientific">Rotaria sordida</name>
    <dbReference type="NCBI Taxonomy" id="392033"/>
    <lineage>
        <taxon>Eukaryota</taxon>
        <taxon>Metazoa</taxon>
        <taxon>Spiralia</taxon>
        <taxon>Gnathifera</taxon>
        <taxon>Rotifera</taxon>
        <taxon>Eurotatoria</taxon>
        <taxon>Bdelloidea</taxon>
        <taxon>Philodinida</taxon>
        <taxon>Philodinidae</taxon>
        <taxon>Rotaria</taxon>
    </lineage>
</organism>
<comment type="caution">
    <text evidence="2">The sequence shown here is derived from an EMBL/GenBank/DDBJ whole genome shotgun (WGS) entry which is preliminary data.</text>
</comment>
<evidence type="ECO:0000256" key="1">
    <source>
        <dbReference type="SAM" id="MobiDB-lite"/>
    </source>
</evidence>
<dbReference type="EMBL" id="CAJNOH010001717">
    <property type="protein sequence ID" value="CAF1244241.1"/>
    <property type="molecule type" value="Genomic_DNA"/>
</dbReference>
<feature type="compositionally biased region" description="Basic and acidic residues" evidence="1">
    <location>
        <begin position="9"/>
        <end position="21"/>
    </location>
</feature>
<evidence type="ECO:0000313" key="5">
    <source>
        <dbReference type="Proteomes" id="UP000663870"/>
    </source>
</evidence>
<dbReference type="EMBL" id="CAJNOL010002737">
    <property type="protein sequence ID" value="CAF1525884.1"/>
    <property type="molecule type" value="Genomic_DNA"/>
</dbReference>
<evidence type="ECO:0000313" key="2">
    <source>
        <dbReference type="EMBL" id="CAF1244241.1"/>
    </source>
</evidence>
<feature type="region of interest" description="Disordered" evidence="1">
    <location>
        <begin position="1"/>
        <end position="36"/>
    </location>
</feature>
<feature type="non-terminal residue" evidence="2">
    <location>
        <position position="1"/>
    </location>
</feature>
<feature type="compositionally biased region" description="Polar residues" evidence="1">
    <location>
        <begin position="22"/>
        <end position="36"/>
    </location>
</feature>
<keyword evidence="5" id="KW-1185">Reference proteome</keyword>
<dbReference type="Proteomes" id="UP000663870">
    <property type="component" value="Unassembled WGS sequence"/>
</dbReference>
<evidence type="ECO:0000313" key="4">
    <source>
        <dbReference type="Proteomes" id="UP000663854"/>
    </source>
</evidence>
<gene>
    <name evidence="3" type="ORF">JXQ802_LOCUS41885</name>
    <name evidence="2" type="ORF">PYM288_LOCUS27040</name>
</gene>
<protein>
    <submittedName>
        <fullName evidence="2">Uncharacterized protein</fullName>
    </submittedName>
</protein>
<sequence length="36" mass="4214">QQPSTTWKPIEKHESRAENSRQRSSTAWRSNGKQES</sequence>
<evidence type="ECO:0000313" key="3">
    <source>
        <dbReference type="EMBL" id="CAF1525884.1"/>
    </source>
</evidence>